<evidence type="ECO:0000313" key="1">
    <source>
        <dbReference type="EMBL" id="QBM87240.1"/>
    </source>
</evidence>
<name>A0A4P6XJ89_9ASCO</name>
<organism evidence="1 2">
    <name type="scientific">Metschnikowia aff. pulcherrima</name>
    <dbReference type="NCBI Taxonomy" id="2163413"/>
    <lineage>
        <taxon>Eukaryota</taxon>
        <taxon>Fungi</taxon>
        <taxon>Dikarya</taxon>
        <taxon>Ascomycota</taxon>
        <taxon>Saccharomycotina</taxon>
        <taxon>Pichiomycetes</taxon>
        <taxon>Metschnikowiaceae</taxon>
        <taxon>Metschnikowia</taxon>
    </lineage>
</organism>
<accession>A0A4P6XJ89</accession>
<reference evidence="2" key="1">
    <citation type="submission" date="2019-03" db="EMBL/GenBank/DDBJ databases">
        <title>Snf2 controls pulcherriminic acid biosynthesis and connects pigmentation and antifungal activity of the yeast Metschnikowia pulcherrima.</title>
        <authorList>
            <person name="Gore-Lloyd D."/>
            <person name="Sumann I."/>
            <person name="Brachmann A.O."/>
            <person name="Schneeberger K."/>
            <person name="Ortiz-Merino R.A."/>
            <person name="Moreno-Beltran M."/>
            <person name="Schlaefli M."/>
            <person name="Kirner P."/>
            <person name="Santos Kron A."/>
            <person name="Wolfe K.H."/>
            <person name="Piel J."/>
            <person name="Ahrens C.H."/>
            <person name="Henk D."/>
            <person name="Freimoser F.M."/>
        </authorList>
    </citation>
    <scope>NUCLEOTIDE SEQUENCE [LARGE SCALE GENOMIC DNA]</scope>
    <source>
        <strain evidence="2">APC 1.2</strain>
    </source>
</reference>
<dbReference type="AlphaFoldDB" id="A0A4P6XJ89"/>
<keyword evidence="2" id="KW-1185">Reference proteome</keyword>
<protein>
    <submittedName>
        <fullName evidence="1">Uncharacterized protein</fullName>
    </submittedName>
</protein>
<dbReference type="Proteomes" id="UP000292447">
    <property type="component" value="Chromosome II"/>
</dbReference>
<sequence length="73" mass="7810">MTLFFKKKLAVSSASSMASAGLATSQNATTGKSLCLFSKFDEKKDYVRRCSLKTPAARKTAPCSVSLCLGKKL</sequence>
<gene>
    <name evidence="1" type="ORF">METSCH_B04400</name>
</gene>
<dbReference type="EMBL" id="CP034457">
    <property type="protein sequence ID" value="QBM87240.1"/>
    <property type="molecule type" value="Genomic_DNA"/>
</dbReference>
<proteinExistence type="predicted"/>
<evidence type="ECO:0000313" key="2">
    <source>
        <dbReference type="Proteomes" id="UP000292447"/>
    </source>
</evidence>